<dbReference type="InterPro" id="IPR001250">
    <property type="entry name" value="Man6P_Isoase-1"/>
</dbReference>
<comment type="function">
    <text evidence="2">Involved in the synthesis of the GDP-mannose and dolichol-phosphate-mannose required for a number of critical mannosyl transfer reactions.</text>
</comment>
<evidence type="ECO:0000256" key="1">
    <source>
        <dbReference type="ARBA" id="ARBA00000757"/>
    </source>
</evidence>
<dbReference type="Pfam" id="PF01238">
    <property type="entry name" value="PMI_typeI_C"/>
    <property type="match status" value="1"/>
</dbReference>
<dbReference type="GO" id="GO:0004476">
    <property type="term" value="F:mannose-6-phosphate isomerase activity"/>
    <property type="evidence" value="ECO:0007669"/>
    <property type="project" value="UniProtKB-EC"/>
</dbReference>
<reference evidence="17" key="1">
    <citation type="journal article" date="2017" name="Nat. Microbiol.">
        <title>Global analysis of biosynthetic gene clusters reveals vast potential of secondary metabolite production in Penicillium species.</title>
        <authorList>
            <person name="Nielsen J.C."/>
            <person name="Grijseels S."/>
            <person name="Prigent S."/>
            <person name="Ji B."/>
            <person name="Dainat J."/>
            <person name="Nielsen K.F."/>
            <person name="Frisvad J.C."/>
            <person name="Workman M."/>
            <person name="Nielsen J."/>
        </authorList>
    </citation>
    <scope>NUCLEOTIDE SEQUENCE [LARGE SCALE GENOMIC DNA]</scope>
    <source>
        <strain evidence="17">IBT 31321</strain>
    </source>
</reference>
<dbReference type="AlphaFoldDB" id="A0A1V6UHQ7"/>
<evidence type="ECO:0000256" key="10">
    <source>
        <dbReference type="ARBA" id="ARBA00029741"/>
    </source>
</evidence>
<keyword evidence="7 12" id="KW-0479">Metal-binding</keyword>
<dbReference type="InterPro" id="IPR046456">
    <property type="entry name" value="PMI_typeI_C"/>
</dbReference>
<dbReference type="GO" id="GO:0009298">
    <property type="term" value="P:GDP-mannose biosynthetic process"/>
    <property type="evidence" value="ECO:0007669"/>
    <property type="project" value="UniProtKB-UniPathway"/>
</dbReference>
<dbReference type="InterPro" id="IPR016305">
    <property type="entry name" value="Mannose-6-P_Isomerase"/>
</dbReference>
<dbReference type="PANTHER" id="PTHR10309">
    <property type="entry name" value="MANNOSE-6-PHOSPHATE ISOMERASE"/>
    <property type="match status" value="1"/>
</dbReference>
<evidence type="ECO:0000256" key="12">
    <source>
        <dbReference type="PIRSR" id="PIRSR001480-2"/>
    </source>
</evidence>
<feature type="binding site" evidence="12">
    <location>
        <position position="107"/>
    </location>
    <ligand>
        <name>Zn(2+)</name>
        <dbReference type="ChEBI" id="CHEBI:29105"/>
    </ligand>
</feature>
<dbReference type="SUPFAM" id="SSF51182">
    <property type="entry name" value="RmlC-like cupins"/>
    <property type="match status" value="1"/>
</dbReference>
<dbReference type="GO" id="GO:0005975">
    <property type="term" value="P:carbohydrate metabolic process"/>
    <property type="evidence" value="ECO:0007669"/>
    <property type="project" value="InterPro"/>
</dbReference>
<dbReference type="Proteomes" id="UP000191500">
    <property type="component" value="Unassembled WGS sequence"/>
</dbReference>
<feature type="binding site" evidence="12">
    <location>
        <position position="134"/>
    </location>
    <ligand>
        <name>Zn(2+)</name>
        <dbReference type="ChEBI" id="CHEBI:29105"/>
    </ligand>
</feature>
<proteinExistence type="inferred from homology"/>
<comment type="similarity">
    <text evidence="4 13">Belongs to the mannose-6-phosphate isomerase type 1 family.</text>
</comment>
<dbReference type="InterPro" id="IPR011051">
    <property type="entry name" value="RmlC_Cupin_sf"/>
</dbReference>
<comment type="cofactor">
    <cofactor evidence="12">
        <name>Zn(2+)</name>
        <dbReference type="ChEBI" id="CHEBI:29105"/>
    </cofactor>
    <text evidence="12">Binds 1 zinc ion per subunit.</text>
</comment>
<dbReference type="UniPathway" id="UPA00126">
    <property type="reaction ID" value="UER00423"/>
</dbReference>
<dbReference type="Pfam" id="PF20511">
    <property type="entry name" value="PMI_typeI_cat"/>
    <property type="match status" value="1"/>
</dbReference>
<dbReference type="GO" id="GO:0008270">
    <property type="term" value="F:zinc ion binding"/>
    <property type="evidence" value="ECO:0007669"/>
    <property type="project" value="InterPro"/>
</dbReference>
<evidence type="ECO:0000256" key="11">
    <source>
        <dbReference type="ARBA" id="ARBA00030762"/>
    </source>
</evidence>
<evidence type="ECO:0000313" key="16">
    <source>
        <dbReference type="EMBL" id="OQE37974.1"/>
    </source>
</evidence>
<comment type="catalytic activity">
    <reaction evidence="1">
        <text>D-mannose 6-phosphate = D-fructose 6-phosphate</text>
        <dbReference type="Rhea" id="RHEA:12356"/>
        <dbReference type="ChEBI" id="CHEBI:58735"/>
        <dbReference type="ChEBI" id="CHEBI:61527"/>
        <dbReference type="EC" id="5.3.1.8"/>
    </reaction>
</comment>
<dbReference type="EMBL" id="MDDG01000009">
    <property type="protein sequence ID" value="OQE37974.1"/>
    <property type="molecule type" value="Genomic_DNA"/>
</dbReference>
<keyword evidence="17" id="KW-1185">Reference proteome</keyword>
<sequence length="405" mass="44779">MTDGVLQLVCECKHDPWGKQGQNSLAGRLWSHMPDAGELDASETYSEMWMGTYPSVPSRIRSTGELLSEHLKNNPDFIGQSLCESRYGPDIPFLPKVLSFAKALPLQIHPDKALAERLHAKDPEKFGDSNHKPEIAIALSRFESFVGFKPLHEISELIRLKPLEQFIPTHEKFDEEALRQLCKTLLSLPPDTVSETIKNLQDTPLSEFGNNENVPSLLDRLSKQYSKFDNGNLVAALLMNYMVLEPGEAICVPADGIHAYLSGDIIECMARSDNVLNTGFCPRADRDDVELFAEALTFKPHSPQDSLLPSRKSSIGRKGRSVEYAPPISEFNVLGVTLSSTQSEKHQVLGSPSILVVIQGSGTMNVGDGTVHDIGEGDVYFAAKDAELEFSTKTELVLYRAYATF</sequence>
<evidence type="ECO:0000256" key="4">
    <source>
        <dbReference type="ARBA" id="ARBA00010772"/>
    </source>
</evidence>
<dbReference type="CDD" id="cd07011">
    <property type="entry name" value="cupin_PMI_type_I_N"/>
    <property type="match status" value="1"/>
</dbReference>
<evidence type="ECO:0000256" key="5">
    <source>
        <dbReference type="ARBA" id="ARBA00011956"/>
    </source>
</evidence>
<feature type="domain" description="Phosphomannose isomerase type I catalytic" evidence="15">
    <location>
        <begin position="6"/>
        <end position="151"/>
    </location>
</feature>
<name>A0A1V6UHQ7_9EURO</name>
<feature type="domain" description="Phosphomannose isomerase type I C-terminal" evidence="14">
    <location>
        <begin position="322"/>
        <end position="368"/>
    </location>
</feature>
<comment type="caution">
    <text evidence="16">The sequence shown here is derived from an EMBL/GenBank/DDBJ whole genome shotgun (WGS) entry which is preliminary data.</text>
</comment>
<protein>
    <recommendedName>
        <fullName evidence="6">Mannose-6-phosphate isomerase</fullName>
        <ecNumber evidence="5">5.3.1.8</ecNumber>
    </recommendedName>
    <alternativeName>
        <fullName evidence="10">Phosphohexomutase</fullName>
    </alternativeName>
    <alternativeName>
        <fullName evidence="11">Phosphomannose isomerase</fullName>
    </alternativeName>
</protein>
<dbReference type="STRING" id="36646.A0A1V6UHQ7"/>
<organism evidence="16 17">
    <name type="scientific">Penicillium coprophilum</name>
    <dbReference type="NCBI Taxonomy" id="36646"/>
    <lineage>
        <taxon>Eukaryota</taxon>
        <taxon>Fungi</taxon>
        <taxon>Dikarya</taxon>
        <taxon>Ascomycota</taxon>
        <taxon>Pezizomycotina</taxon>
        <taxon>Eurotiomycetes</taxon>
        <taxon>Eurotiomycetidae</taxon>
        <taxon>Eurotiales</taxon>
        <taxon>Aspergillaceae</taxon>
        <taxon>Penicillium</taxon>
    </lineage>
</organism>
<dbReference type="InterPro" id="IPR014710">
    <property type="entry name" value="RmlC-like_jellyroll"/>
</dbReference>
<dbReference type="PIRSF" id="PIRSF001480">
    <property type="entry name" value="Mannose-6-phosphate_isomerase"/>
    <property type="match status" value="1"/>
</dbReference>
<feature type="binding site" evidence="12">
    <location>
        <position position="258"/>
    </location>
    <ligand>
        <name>Zn(2+)</name>
        <dbReference type="ChEBI" id="CHEBI:29105"/>
    </ligand>
</feature>
<evidence type="ECO:0000256" key="9">
    <source>
        <dbReference type="ARBA" id="ARBA00023235"/>
    </source>
</evidence>
<evidence type="ECO:0000256" key="8">
    <source>
        <dbReference type="ARBA" id="ARBA00022833"/>
    </source>
</evidence>
<dbReference type="EC" id="5.3.1.8" evidence="5"/>
<evidence type="ECO:0000256" key="2">
    <source>
        <dbReference type="ARBA" id="ARBA00002564"/>
    </source>
</evidence>
<evidence type="ECO:0000256" key="7">
    <source>
        <dbReference type="ARBA" id="ARBA00022723"/>
    </source>
</evidence>
<dbReference type="InterPro" id="IPR046457">
    <property type="entry name" value="PMI_typeI_cat"/>
</dbReference>
<dbReference type="Gene3D" id="1.10.441.10">
    <property type="entry name" value="Phosphomannose Isomerase, domain 2"/>
    <property type="match status" value="1"/>
</dbReference>
<dbReference type="PRINTS" id="PR00714">
    <property type="entry name" value="MAN6PISMRASE"/>
</dbReference>
<dbReference type="PANTHER" id="PTHR10309:SF4">
    <property type="entry name" value="MANNOSE-6-PHOSPHATE ISOMERASE"/>
    <property type="match status" value="1"/>
</dbReference>
<keyword evidence="8 12" id="KW-0862">Zinc</keyword>
<dbReference type="Gene3D" id="2.60.120.10">
    <property type="entry name" value="Jelly Rolls"/>
    <property type="match status" value="2"/>
</dbReference>
<evidence type="ECO:0000259" key="15">
    <source>
        <dbReference type="Pfam" id="PF20511"/>
    </source>
</evidence>
<evidence type="ECO:0000256" key="6">
    <source>
        <dbReference type="ARBA" id="ARBA00018236"/>
    </source>
</evidence>
<evidence type="ECO:0000256" key="13">
    <source>
        <dbReference type="RuleBase" id="RU004189"/>
    </source>
</evidence>
<evidence type="ECO:0000313" key="17">
    <source>
        <dbReference type="Proteomes" id="UP000191500"/>
    </source>
</evidence>
<dbReference type="NCBIfam" id="TIGR00218">
    <property type="entry name" value="manA"/>
    <property type="match status" value="1"/>
</dbReference>
<evidence type="ECO:0000256" key="3">
    <source>
        <dbReference type="ARBA" id="ARBA00004666"/>
    </source>
</evidence>
<keyword evidence="9" id="KW-0413">Isomerase</keyword>
<dbReference type="GO" id="GO:0005829">
    <property type="term" value="C:cytosol"/>
    <property type="evidence" value="ECO:0007669"/>
    <property type="project" value="TreeGrafter"/>
</dbReference>
<comment type="pathway">
    <text evidence="3">Nucleotide-sugar biosynthesis; GDP-alpha-D-mannose biosynthesis; alpha-D-mannose 1-phosphate from D-fructose 6-phosphate: step 1/2.</text>
</comment>
<accession>A0A1V6UHQ7</accession>
<evidence type="ECO:0000259" key="14">
    <source>
        <dbReference type="Pfam" id="PF01238"/>
    </source>
</evidence>
<feature type="binding site" evidence="12">
    <location>
        <position position="109"/>
    </location>
    <ligand>
        <name>Zn(2+)</name>
        <dbReference type="ChEBI" id="CHEBI:29105"/>
    </ligand>
</feature>
<gene>
    <name evidence="16" type="ORF">PENCOP_c009G03730</name>
</gene>